<organism evidence="3 4">
    <name type="scientific">Mordavella massiliensis</name>
    <dbReference type="NCBI Taxonomy" id="1871024"/>
    <lineage>
        <taxon>Bacteria</taxon>
        <taxon>Bacillati</taxon>
        <taxon>Bacillota</taxon>
        <taxon>Clostridia</taxon>
        <taxon>Eubacteriales</taxon>
        <taxon>Clostridiaceae</taxon>
        <taxon>Mordavella</taxon>
    </lineage>
</organism>
<reference evidence="3" key="1">
    <citation type="submission" date="2020-08" db="EMBL/GenBank/DDBJ databases">
        <authorList>
            <person name="Cejkova D."/>
            <person name="Kubasova T."/>
            <person name="Jahodarova E."/>
            <person name="Rychlik I."/>
        </authorList>
    </citation>
    <scope>NUCLEOTIDE SEQUENCE</scope>
    <source>
        <strain evidence="3">An582</strain>
    </source>
</reference>
<feature type="transmembrane region" description="Helical" evidence="2">
    <location>
        <begin position="109"/>
        <end position="130"/>
    </location>
</feature>
<feature type="region of interest" description="Disordered" evidence="1">
    <location>
        <begin position="39"/>
        <end position="90"/>
    </location>
</feature>
<dbReference type="Proteomes" id="UP000705508">
    <property type="component" value="Unassembled WGS sequence"/>
</dbReference>
<evidence type="ECO:0000256" key="2">
    <source>
        <dbReference type="SAM" id="Phobius"/>
    </source>
</evidence>
<name>A0A938XCS9_9CLOT</name>
<feature type="compositionally biased region" description="Polar residues" evidence="1">
    <location>
        <begin position="70"/>
        <end position="79"/>
    </location>
</feature>
<sequence length="365" mass="40692">MFFRERCSLCDGKLDSHNICTECGLDNSKSEKHYRINQSSCDGQPLTHVHSSESFSEAAPRKAQRMPEQSGRQYAQSWPASRKPRKKERTYNTYVEGEKRARSSRLVKVVVIVVIATAAVSIVPALAGIFSDREEYAYEAYEDSYGEEIYDDYEYDPYAYVTREIPAEGESYSHQFGQGDYIVGTHIPEGTYTVETTDGSYMSLSVDDYENGVYLYESLDEDTKKVEDIRLYAGASVSFLGDGYLTLSAQNAQTGSMEGQPNPLTETVDVAGGQTLTAGEDFPAGVYDIIVVSGYGAPDVTVYDESGSEIGYLYPWISDSSEPERTYRNAVLPEGAVFANEDEDLELQLVPSETIASEDYLRYYT</sequence>
<evidence type="ECO:0000313" key="3">
    <source>
        <dbReference type="EMBL" id="MBM6948500.1"/>
    </source>
</evidence>
<dbReference type="EMBL" id="JACJKS010000008">
    <property type="protein sequence ID" value="MBM6948500.1"/>
    <property type="molecule type" value="Genomic_DNA"/>
</dbReference>
<accession>A0A938XCS9</accession>
<gene>
    <name evidence="3" type="ORF">H6A20_07485</name>
</gene>
<proteinExistence type="predicted"/>
<keyword evidence="2" id="KW-0812">Transmembrane</keyword>
<keyword evidence="2" id="KW-0472">Membrane</keyword>
<evidence type="ECO:0000256" key="1">
    <source>
        <dbReference type="SAM" id="MobiDB-lite"/>
    </source>
</evidence>
<keyword evidence="2" id="KW-1133">Transmembrane helix</keyword>
<dbReference type="RefSeq" id="WP_204906513.1">
    <property type="nucleotide sequence ID" value="NZ_JACJKS010000008.1"/>
</dbReference>
<evidence type="ECO:0000313" key="4">
    <source>
        <dbReference type="Proteomes" id="UP000705508"/>
    </source>
</evidence>
<protein>
    <submittedName>
        <fullName evidence="3">Uncharacterized protein</fullName>
    </submittedName>
</protein>
<comment type="caution">
    <text evidence="3">The sequence shown here is derived from an EMBL/GenBank/DDBJ whole genome shotgun (WGS) entry which is preliminary data.</text>
</comment>
<reference evidence="3" key="2">
    <citation type="journal article" date="2021" name="Sci. Rep.">
        <title>The distribution of antibiotic resistance genes in chicken gut microbiota commensals.</title>
        <authorList>
            <person name="Juricova H."/>
            <person name="Matiasovicova J."/>
            <person name="Kubasova T."/>
            <person name="Cejkova D."/>
            <person name="Rychlik I."/>
        </authorList>
    </citation>
    <scope>NUCLEOTIDE SEQUENCE</scope>
    <source>
        <strain evidence="3">An582</strain>
    </source>
</reference>
<dbReference type="AlphaFoldDB" id="A0A938XCS9"/>